<evidence type="ECO:0000259" key="16">
    <source>
        <dbReference type="PROSITE" id="PS50862"/>
    </source>
</evidence>
<comment type="function">
    <text evidence="12">Catalyzes the attachment of serine to tRNA(Ser). Is also able to aminoacylate tRNA(Sec) with serine, to form the misacylated tRNA L-seryl-tRNA(Sec), which will be further converted into selenocysteinyl-tRNA(Sec).</text>
</comment>
<protein>
    <recommendedName>
        <fullName evidence="12">Serine--tRNA ligase</fullName>
        <ecNumber evidence="12">6.1.1.11</ecNumber>
    </recommendedName>
    <alternativeName>
        <fullName evidence="12">Seryl-tRNA synthetase</fullName>
        <shortName evidence="12">SerRS</shortName>
    </alternativeName>
    <alternativeName>
        <fullName evidence="12">Seryl-tRNA(Ser/Sec) synthetase</fullName>
    </alternativeName>
</protein>
<dbReference type="InterPro" id="IPR033729">
    <property type="entry name" value="SerRS_core"/>
</dbReference>
<feature type="binding site" evidence="12 14">
    <location>
        <begin position="347"/>
        <end position="350"/>
    </location>
    <ligand>
        <name>ATP</name>
        <dbReference type="ChEBI" id="CHEBI:30616"/>
    </ligand>
</feature>
<dbReference type="GO" id="GO:0005524">
    <property type="term" value="F:ATP binding"/>
    <property type="evidence" value="ECO:0007669"/>
    <property type="project" value="UniProtKB-UniRule"/>
</dbReference>
<evidence type="ECO:0000256" key="11">
    <source>
        <dbReference type="ARBA" id="ARBA00048823"/>
    </source>
</evidence>
<dbReference type="EMBL" id="VOSL01000025">
    <property type="protein sequence ID" value="TXD39888.1"/>
    <property type="molecule type" value="Genomic_DNA"/>
</dbReference>
<comment type="domain">
    <text evidence="12">Consists of two distinct domains, a catalytic core and a N-terminal extension that is involved in tRNA binding.</text>
</comment>
<feature type="binding site" evidence="12 14">
    <location>
        <begin position="258"/>
        <end position="260"/>
    </location>
    <ligand>
        <name>ATP</name>
        <dbReference type="ChEBI" id="CHEBI:30616"/>
    </ligand>
</feature>
<evidence type="ECO:0000256" key="12">
    <source>
        <dbReference type="HAMAP-Rule" id="MF_00176"/>
    </source>
</evidence>
<feature type="site" description="Important for serine binding" evidence="13">
    <location>
        <position position="382"/>
    </location>
</feature>
<dbReference type="CDD" id="cd00770">
    <property type="entry name" value="SerRS_core"/>
    <property type="match status" value="1"/>
</dbReference>
<dbReference type="InterPro" id="IPR002317">
    <property type="entry name" value="Ser-tRNA-ligase_type_1"/>
</dbReference>
<dbReference type="InterPro" id="IPR045864">
    <property type="entry name" value="aa-tRNA-synth_II/BPL/LPL"/>
</dbReference>
<evidence type="ECO:0000256" key="7">
    <source>
        <dbReference type="ARBA" id="ARBA00022840"/>
    </source>
</evidence>
<keyword evidence="6 12" id="KW-0547">Nucleotide-binding</keyword>
<dbReference type="Gene3D" id="1.10.287.40">
    <property type="entry name" value="Serine-tRNA synthetase, tRNA binding domain"/>
    <property type="match status" value="1"/>
</dbReference>
<feature type="coiled-coil region" evidence="15">
    <location>
        <begin position="66"/>
        <end position="100"/>
    </location>
</feature>
<evidence type="ECO:0000256" key="6">
    <source>
        <dbReference type="ARBA" id="ARBA00022741"/>
    </source>
</evidence>
<evidence type="ECO:0000256" key="10">
    <source>
        <dbReference type="ARBA" id="ARBA00047929"/>
    </source>
</evidence>
<evidence type="ECO:0000256" key="9">
    <source>
        <dbReference type="ARBA" id="ARBA00023146"/>
    </source>
</evidence>
<keyword evidence="5 12" id="KW-0436">Ligase</keyword>
<dbReference type="PROSITE" id="PS50862">
    <property type="entry name" value="AA_TRNA_LIGASE_II"/>
    <property type="match status" value="1"/>
</dbReference>
<dbReference type="UniPathway" id="UPA00906">
    <property type="reaction ID" value="UER00895"/>
</dbReference>
<dbReference type="OrthoDB" id="9804647at2"/>
<keyword evidence="8 12" id="KW-0648">Protein biosynthesis</keyword>
<dbReference type="PANTHER" id="PTHR43697:SF1">
    <property type="entry name" value="SERINE--TRNA LIGASE"/>
    <property type="match status" value="1"/>
</dbReference>
<dbReference type="Proteomes" id="UP000321046">
    <property type="component" value="Unassembled WGS sequence"/>
</dbReference>
<dbReference type="NCBIfam" id="TIGR00414">
    <property type="entry name" value="serS"/>
    <property type="match status" value="1"/>
</dbReference>
<comment type="similarity">
    <text evidence="3 12">Belongs to the class-II aminoacyl-tRNA synthetase family. Type-1 seryl-tRNA synthetase subfamily.</text>
</comment>
<evidence type="ECO:0000256" key="15">
    <source>
        <dbReference type="SAM" id="Coils"/>
    </source>
</evidence>
<evidence type="ECO:0000256" key="14">
    <source>
        <dbReference type="PIRSR" id="PIRSR001529-2"/>
    </source>
</evidence>
<feature type="binding site" evidence="13">
    <location>
        <position position="380"/>
    </location>
    <ligand>
        <name>L-serine</name>
        <dbReference type="ChEBI" id="CHEBI:33384"/>
    </ligand>
</feature>
<organism evidence="17 18">
    <name type="scientific">Lujinxingia vulgaris</name>
    <dbReference type="NCBI Taxonomy" id="2600176"/>
    <lineage>
        <taxon>Bacteria</taxon>
        <taxon>Deltaproteobacteria</taxon>
        <taxon>Bradymonadales</taxon>
        <taxon>Lujinxingiaceae</taxon>
        <taxon>Lujinxingia</taxon>
    </lineage>
</organism>
<dbReference type="PANTHER" id="PTHR43697">
    <property type="entry name" value="SERYL-TRNA SYNTHETASE"/>
    <property type="match status" value="1"/>
</dbReference>
<evidence type="ECO:0000313" key="17">
    <source>
        <dbReference type="EMBL" id="TXD39888.1"/>
    </source>
</evidence>
<accession>A0A5C6XQ75</accession>
<dbReference type="Pfam" id="PF00587">
    <property type="entry name" value="tRNA-synt_2b"/>
    <property type="match status" value="1"/>
</dbReference>
<name>A0A5C6XQ75_9DELT</name>
<evidence type="ECO:0000256" key="4">
    <source>
        <dbReference type="ARBA" id="ARBA00022490"/>
    </source>
</evidence>
<comment type="catalytic activity">
    <reaction evidence="10 12">
        <text>tRNA(Sec) + L-serine + ATP = L-seryl-tRNA(Sec) + AMP + diphosphate + H(+)</text>
        <dbReference type="Rhea" id="RHEA:42580"/>
        <dbReference type="Rhea" id="RHEA-COMP:9742"/>
        <dbReference type="Rhea" id="RHEA-COMP:10128"/>
        <dbReference type="ChEBI" id="CHEBI:15378"/>
        <dbReference type="ChEBI" id="CHEBI:30616"/>
        <dbReference type="ChEBI" id="CHEBI:33019"/>
        <dbReference type="ChEBI" id="CHEBI:33384"/>
        <dbReference type="ChEBI" id="CHEBI:78442"/>
        <dbReference type="ChEBI" id="CHEBI:78533"/>
        <dbReference type="ChEBI" id="CHEBI:456215"/>
        <dbReference type="EC" id="6.1.1.11"/>
    </reaction>
</comment>
<comment type="pathway">
    <text evidence="2 12">Aminoacyl-tRNA biosynthesis; selenocysteinyl-tRNA(Sec) biosynthesis; L-seryl-tRNA(Sec) from L-serine and tRNA(Sec): step 1/1.</text>
</comment>
<dbReference type="SUPFAM" id="SSF46589">
    <property type="entry name" value="tRNA-binding arm"/>
    <property type="match status" value="1"/>
</dbReference>
<dbReference type="AlphaFoldDB" id="A0A5C6XQ75"/>
<feature type="binding site" evidence="12 13">
    <location>
        <position position="281"/>
    </location>
    <ligand>
        <name>L-serine</name>
        <dbReference type="ChEBI" id="CHEBI:33384"/>
    </ligand>
</feature>
<dbReference type="GO" id="GO:0016260">
    <property type="term" value="P:selenocysteine biosynthetic process"/>
    <property type="evidence" value="ECO:0007669"/>
    <property type="project" value="UniProtKB-UniRule"/>
</dbReference>
<dbReference type="InterPro" id="IPR015866">
    <property type="entry name" value="Ser-tRNA-synth_1_N"/>
</dbReference>
<evidence type="ECO:0000256" key="13">
    <source>
        <dbReference type="PIRSR" id="PIRSR001529-1"/>
    </source>
</evidence>
<dbReference type="InterPro" id="IPR002314">
    <property type="entry name" value="aa-tRNA-synt_IIb"/>
</dbReference>
<comment type="catalytic activity">
    <reaction evidence="11 12">
        <text>tRNA(Ser) + L-serine + ATP = L-seryl-tRNA(Ser) + AMP + diphosphate + H(+)</text>
        <dbReference type="Rhea" id="RHEA:12292"/>
        <dbReference type="Rhea" id="RHEA-COMP:9669"/>
        <dbReference type="Rhea" id="RHEA-COMP:9703"/>
        <dbReference type="ChEBI" id="CHEBI:15378"/>
        <dbReference type="ChEBI" id="CHEBI:30616"/>
        <dbReference type="ChEBI" id="CHEBI:33019"/>
        <dbReference type="ChEBI" id="CHEBI:33384"/>
        <dbReference type="ChEBI" id="CHEBI:78442"/>
        <dbReference type="ChEBI" id="CHEBI:78533"/>
        <dbReference type="ChEBI" id="CHEBI:456215"/>
        <dbReference type="EC" id="6.1.1.11"/>
    </reaction>
</comment>
<dbReference type="GO" id="GO:0005737">
    <property type="term" value="C:cytoplasm"/>
    <property type="evidence" value="ECO:0007669"/>
    <property type="project" value="UniProtKB-SubCell"/>
</dbReference>
<dbReference type="Gene3D" id="3.30.930.10">
    <property type="entry name" value="Bira Bifunctional Protein, Domain 2"/>
    <property type="match status" value="1"/>
</dbReference>
<dbReference type="HAMAP" id="MF_00176">
    <property type="entry name" value="Ser_tRNA_synth_type1"/>
    <property type="match status" value="1"/>
</dbReference>
<keyword evidence="7 12" id="KW-0067">ATP-binding</keyword>
<dbReference type="GO" id="GO:0006434">
    <property type="term" value="P:seryl-tRNA aminoacylation"/>
    <property type="evidence" value="ECO:0007669"/>
    <property type="project" value="UniProtKB-UniRule"/>
</dbReference>
<dbReference type="InterPro" id="IPR010978">
    <property type="entry name" value="tRNA-bd_arm"/>
</dbReference>
<evidence type="ECO:0000256" key="8">
    <source>
        <dbReference type="ARBA" id="ARBA00022917"/>
    </source>
</evidence>
<evidence type="ECO:0000256" key="3">
    <source>
        <dbReference type="ARBA" id="ARBA00010728"/>
    </source>
</evidence>
<dbReference type="SUPFAM" id="SSF55681">
    <property type="entry name" value="Class II aaRS and biotin synthetases"/>
    <property type="match status" value="1"/>
</dbReference>
<dbReference type="InterPro" id="IPR042103">
    <property type="entry name" value="SerRS_1_N_sf"/>
</dbReference>
<dbReference type="PRINTS" id="PR00981">
    <property type="entry name" value="TRNASYNTHSER"/>
</dbReference>
<evidence type="ECO:0000256" key="1">
    <source>
        <dbReference type="ARBA" id="ARBA00004496"/>
    </source>
</evidence>
<sequence length="425" mass="48231">MLDIKFIRENVDTVKEAARNKRFDVDIDRLLELDERRRDLLSSSEKIRARRNEVAQAIPKASKDERPALIEEGKQLKEDLASYEEELVEVQSAYEGLMLMVPNVTLPEVPIGETDEDNEVIRHVGEPRTFDFEPRDHEELGELLGIIDKERGIKVGGARSYALRGAGALLEMAVMRLGMDLMVERGYEPIIGPLMVNESALVGTGFFPYGQEDTYHLEKDDKYLVGTSEVILVSLNADEILEKDSLPRRYCGFSPCFRREAGSAGRDTRGVYRVHQFTKVEQVIICEADEAKSRALHEELLGNSEALMQKLELPYRVALACTGEIGLGQVLKHEIETWMPSRGMYSETHSCSSLYDYQARRSGIRYRNEEGQMRYCYTLNNTLAASPRILIPILEHYQNEDGSVTVPEALRPYMHGIEVIRPKAS</sequence>
<keyword evidence="9 12" id="KW-0030">Aminoacyl-tRNA synthetase</keyword>
<dbReference type="PIRSF" id="PIRSF001529">
    <property type="entry name" value="Ser-tRNA-synth_IIa"/>
    <property type="match status" value="1"/>
</dbReference>
<comment type="subcellular location">
    <subcellularLocation>
        <location evidence="1 12">Cytoplasm</location>
    </subcellularLocation>
</comment>
<proteinExistence type="inferred from homology"/>
<dbReference type="RefSeq" id="WP_146973666.1">
    <property type="nucleotide sequence ID" value="NZ_VOSL01000025.1"/>
</dbReference>
<evidence type="ECO:0000256" key="5">
    <source>
        <dbReference type="ARBA" id="ARBA00022598"/>
    </source>
</evidence>
<dbReference type="InterPro" id="IPR006195">
    <property type="entry name" value="aa-tRNA-synth_II"/>
</dbReference>
<reference evidence="17 18" key="1">
    <citation type="submission" date="2019-08" db="EMBL/GenBank/DDBJ databases">
        <title>Bradymonadales sp. TMQ2.</title>
        <authorList>
            <person name="Liang Q."/>
        </authorList>
    </citation>
    <scope>NUCLEOTIDE SEQUENCE [LARGE SCALE GENOMIC DNA]</scope>
    <source>
        <strain evidence="17 18">TMQ2</strain>
    </source>
</reference>
<comment type="caution">
    <text evidence="17">The sequence shown here is derived from an EMBL/GenBank/DDBJ whole genome shotgun (WGS) entry which is preliminary data.</text>
</comment>
<dbReference type="Pfam" id="PF02403">
    <property type="entry name" value="Seryl_tRNA_N"/>
    <property type="match status" value="1"/>
</dbReference>
<feature type="binding site" evidence="12">
    <location>
        <position position="274"/>
    </location>
    <ligand>
        <name>ATP</name>
        <dbReference type="ChEBI" id="CHEBI:30616"/>
    </ligand>
</feature>
<keyword evidence="15" id="KW-0175">Coiled coil</keyword>
<comment type="subunit">
    <text evidence="12">Homodimer. The tRNA molecule binds across the dimer.</text>
</comment>
<gene>
    <name evidence="12 17" type="primary">serS</name>
    <name evidence="17" type="ORF">FRC96_06355</name>
</gene>
<feature type="binding site" evidence="13">
    <location>
        <position position="227"/>
    </location>
    <ligand>
        <name>L-serine</name>
        <dbReference type="ChEBI" id="CHEBI:33384"/>
    </ligand>
</feature>
<feature type="binding site" evidence="12">
    <location>
        <position position="382"/>
    </location>
    <ligand>
        <name>L-serine</name>
        <dbReference type="ChEBI" id="CHEBI:33384"/>
    </ligand>
</feature>
<feature type="binding site" evidence="14">
    <location>
        <begin position="274"/>
        <end position="277"/>
    </location>
    <ligand>
        <name>ATP</name>
        <dbReference type="ChEBI" id="CHEBI:30616"/>
    </ligand>
</feature>
<dbReference type="GO" id="GO:0004828">
    <property type="term" value="F:serine-tRNA ligase activity"/>
    <property type="evidence" value="ECO:0007669"/>
    <property type="project" value="UniProtKB-UniRule"/>
</dbReference>
<feature type="binding site" evidence="13">
    <location>
        <position position="258"/>
    </location>
    <ligand>
        <name>L-serine</name>
        <dbReference type="ChEBI" id="CHEBI:33384"/>
    </ligand>
</feature>
<evidence type="ECO:0000313" key="18">
    <source>
        <dbReference type="Proteomes" id="UP000321046"/>
    </source>
</evidence>
<keyword evidence="4 12" id="KW-0963">Cytoplasm</keyword>
<evidence type="ECO:0000256" key="2">
    <source>
        <dbReference type="ARBA" id="ARBA00005045"/>
    </source>
</evidence>
<feature type="binding site" evidence="12">
    <location>
        <begin position="227"/>
        <end position="229"/>
    </location>
    <ligand>
        <name>L-serine</name>
        <dbReference type="ChEBI" id="CHEBI:33384"/>
    </ligand>
</feature>
<feature type="domain" description="Aminoacyl-transfer RNA synthetases class-II family profile" evidence="16">
    <location>
        <begin position="136"/>
        <end position="407"/>
    </location>
</feature>
<dbReference type="EC" id="6.1.1.11" evidence="12"/>